<dbReference type="OrthoDB" id="9796594at2"/>
<gene>
    <name evidence="3" type="ORF">HYN46_10575</name>
</gene>
<protein>
    <submittedName>
        <fullName evidence="3">Endonuclease</fullName>
    </submittedName>
</protein>
<feature type="transmembrane region" description="Helical" evidence="1">
    <location>
        <begin position="6"/>
        <end position="25"/>
    </location>
</feature>
<dbReference type="EMBL" id="CP031222">
    <property type="protein sequence ID" value="AXI03245.1"/>
    <property type="molecule type" value="Genomic_DNA"/>
</dbReference>
<dbReference type="RefSeq" id="WP_114899354.1">
    <property type="nucleotide sequence ID" value="NZ_CP031222.1"/>
</dbReference>
<dbReference type="AlphaFoldDB" id="A0A345P7I6"/>
<keyword evidence="1" id="KW-1133">Transmembrane helix</keyword>
<name>A0A345P7I6_9GAMM</name>
<feature type="transmembrane region" description="Helical" evidence="1">
    <location>
        <begin position="62"/>
        <end position="84"/>
    </location>
</feature>
<organism evidence="3 4">
    <name type="scientific">Aquirhabdus parva</name>
    <dbReference type="NCBI Taxonomy" id="2283318"/>
    <lineage>
        <taxon>Bacteria</taxon>
        <taxon>Pseudomonadati</taxon>
        <taxon>Pseudomonadota</taxon>
        <taxon>Gammaproteobacteria</taxon>
        <taxon>Moraxellales</taxon>
        <taxon>Moraxellaceae</taxon>
        <taxon>Aquirhabdus</taxon>
    </lineage>
</organism>
<keyword evidence="1" id="KW-0812">Transmembrane</keyword>
<dbReference type="InterPro" id="IPR005135">
    <property type="entry name" value="Endo/exonuclease/phosphatase"/>
</dbReference>
<feature type="domain" description="Endonuclease/exonuclease/phosphatase" evidence="2">
    <location>
        <begin position="107"/>
        <end position="311"/>
    </location>
</feature>
<evidence type="ECO:0000259" key="2">
    <source>
        <dbReference type="Pfam" id="PF03372"/>
    </source>
</evidence>
<dbReference type="InterPro" id="IPR036691">
    <property type="entry name" value="Endo/exonu/phosph_ase_sf"/>
</dbReference>
<accession>A0A345P7I6</accession>
<dbReference type="KEGG" id="mbah:HYN46_10575"/>
<proteinExistence type="predicted"/>
<dbReference type="Gene3D" id="3.60.10.10">
    <property type="entry name" value="Endonuclease/exonuclease/phosphatase"/>
    <property type="match status" value="1"/>
</dbReference>
<dbReference type="Proteomes" id="UP000253940">
    <property type="component" value="Chromosome"/>
</dbReference>
<keyword evidence="4" id="KW-1185">Reference proteome</keyword>
<reference evidence="3 4" key="1">
    <citation type="submission" date="2018-07" db="EMBL/GenBank/DDBJ databases">
        <title>Genome sequencing of Moraxellaceae gen. HYN0046.</title>
        <authorList>
            <person name="Kim M."/>
            <person name="Yi H."/>
        </authorList>
    </citation>
    <scope>NUCLEOTIDE SEQUENCE [LARGE SCALE GENOMIC DNA]</scope>
    <source>
        <strain evidence="3 4">HYN0046</strain>
    </source>
</reference>
<sequence>MIIIEFVAGVVVFATLWALISRNEWWVRCFDFPRLQILSVGCIAWLGLILSSSYHQTIEDPVLFVILTGCLVYQSWMILPYTFLWKKQVLQAHNPDPDNAVSVLVSNVLTPNKNYQALIDHVQKYQPDLLVTLETDWIWERALSVIEDDYPYVVRVPLDNMYGMHLYSRLPLVNPEVKFLLSPEIPSIHTQVRLRSGQLMRLYCLHPKPPTPNEALDSTLRDAELLMVGDHVASQRESCIVVGDLNDVAWSRTTRLFQRISGLLDPRIGRKFMNTFHVNYMLLRWSLDHVFHSHDFTLVEMSLLESIDSDHFPVYTVLHFDPAMQARQIAPTPSADDEHLALAKINAGIMQARREAPRHQRDALMT</sequence>
<dbReference type="GO" id="GO:0004519">
    <property type="term" value="F:endonuclease activity"/>
    <property type="evidence" value="ECO:0007669"/>
    <property type="project" value="UniProtKB-KW"/>
</dbReference>
<dbReference type="Pfam" id="PF03372">
    <property type="entry name" value="Exo_endo_phos"/>
    <property type="match status" value="1"/>
</dbReference>
<evidence type="ECO:0000313" key="4">
    <source>
        <dbReference type="Proteomes" id="UP000253940"/>
    </source>
</evidence>
<keyword evidence="3" id="KW-0255">Endonuclease</keyword>
<evidence type="ECO:0000313" key="3">
    <source>
        <dbReference type="EMBL" id="AXI03245.1"/>
    </source>
</evidence>
<keyword evidence="3" id="KW-0540">Nuclease</keyword>
<feature type="transmembrane region" description="Helical" evidence="1">
    <location>
        <begin position="37"/>
        <end position="56"/>
    </location>
</feature>
<keyword evidence="1" id="KW-0472">Membrane</keyword>
<evidence type="ECO:0000256" key="1">
    <source>
        <dbReference type="SAM" id="Phobius"/>
    </source>
</evidence>
<keyword evidence="3" id="KW-0378">Hydrolase</keyword>
<dbReference type="SUPFAM" id="SSF56219">
    <property type="entry name" value="DNase I-like"/>
    <property type="match status" value="1"/>
</dbReference>